<proteinExistence type="inferred from homology"/>
<organism evidence="9 10">
    <name type="scientific">Alkalicoccus luteus</name>
    <dbReference type="NCBI Taxonomy" id="1237094"/>
    <lineage>
        <taxon>Bacteria</taxon>
        <taxon>Bacillati</taxon>
        <taxon>Bacillota</taxon>
        <taxon>Bacilli</taxon>
        <taxon>Bacillales</taxon>
        <taxon>Bacillaceae</taxon>
        <taxon>Alkalicoccus</taxon>
    </lineage>
</organism>
<evidence type="ECO:0000256" key="1">
    <source>
        <dbReference type="ARBA" id="ARBA00004651"/>
    </source>
</evidence>
<feature type="transmembrane region" description="Helical" evidence="7">
    <location>
        <begin position="68"/>
        <end position="93"/>
    </location>
</feature>
<accession>A0A969PRU1</accession>
<evidence type="ECO:0000313" key="9">
    <source>
        <dbReference type="EMBL" id="NJP39251.1"/>
    </source>
</evidence>
<evidence type="ECO:0000256" key="5">
    <source>
        <dbReference type="ARBA" id="ARBA00022989"/>
    </source>
</evidence>
<dbReference type="InterPro" id="IPR007182">
    <property type="entry name" value="MnhB"/>
</dbReference>
<feature type="domain" description="Na+/H+ antiporter MnhB subunit-related protein" evidence="8">
    <location>
        <begin position="8"/>
        <end position="124"/>
    </location>
</feature>
<gene>
    <name evidence="9" type="ORF">HCN83_16900</name>
</gene>
<evidence type="ECO:0000313" key="10">
    <source>
        <dbReference type="Proteomes" id="UP000752012"/>
    </source>
</evidence>
<keyword evidence="6 7" id="KW-0472">Membrane</keyword>
<reference evidence="9 10" key="1">
    <citation type="submission" date="2020-03" db="EMBL/GenBank/DDBJ databases">
        <title>Assessment of the enzymatic potential of alkaline-tolerant lipase obtained from Bacillus luteus H11 (technogenic soil) for the bioremediation of saline soils contaminated with petroleum substances.</title>
        <authorList>
            <person name="Kalwasinska A."/>
        </authorList>
    </citation>
    <scope>NUCLEOTIDE SEQUENCE [LARGE SCALE GENOMIC DNA]</scope>
    <source>
        <strain evidence="9 10">H11</strain>
    </source>
</reference>
<comment type="subcellular location">
    <subcellularLocation>
        <location evidence="1">Cell membrane</location>
        <topology evidence="1">Multi-pass membrane protein</topology>
    </subcellularLocation>
</comment>
<evidence type="ECO:0000256" key="4">
    <source>
        <dbReference type="ARBA" id="ARBA00022692"/>
    </source>
</evidence>
<evidence type="ECO:0000256" key="3">
    <source>
        <dbReference type="ARBA" id="ARBA00022475"/>
    </source>
</evidence>
<evidence type="ECO:0000256" key="2">
    <source>
        <dbReference type="ARBA" id="ARBA00009425"/>
    </source>
</evidence>
<dbReference type="RefSeq" id="WP_168009500.1">
    <property type="nucleotide sequence ID" value="NZ_JAATHJ010000044.1"/>
</dbReference>
<dbReference type="PANTHER" id="PTHR33932:SF4">
    <property type="entry name" value="NA(+)_H(+) ANTIPORTER SUBUNIT B"/>
    <property type="match status" value="1"/>
</dbReference>
<evidence type="ECO:0000256" key="7">
    <source>
        <dbReference type="SAM" id="Phobius"/>
    </source>
</evidence>
<name>A0A969PRU1_9BACI</name>
<dbReference type="Proteomes" id="UP000752012">
    <property type="component" value="Unassembled WGS sequence"/>
</dbReference>
<evidence type="ECO:0000259" key="8">
    <source>
        <dbReference type="Pfam" id="PF04039"/>
    </source>
</evidence>
<dbReference type="EMBL" id="JAATHJ010000044">
    <property type="protein sequence ID" value="NJP39251.1"/>
    <property type="molecule type" value="Genomic_DNA"/>
</dbReference>
<feature type="transmembrane region" description="Helical" evidence="7">
    <location>
        <begin position="39"/>
        <end position="56"/>
    </location>
</feature>
<sequence length="142" mass="15301">MPSSMMTMRTIGKVVSPIMMIFSIYLLQAGHNSSGGEFPAALMFALSIISIALTQSQPSALLSIDTSISMIVIGMSIAIINGFIGPLLGNPMFTQYHGYVDTLIGEIHLSTQYMFAYSLTLSISFTVILIIRVISSVAETNN</sequence>
<keyword evidence="3" id="KW-1003">Cell membrane</keyword>
<dbReference type="InterPro" id="IPR050622">
    <property type="entry name" value="CPA3_antiporter_subunitB"/>
</dbReference>
<protein>
    <recommendedName>
        <fullName evidence="8">Na+/H+ antiporter MnhB subunit-related protein domain-containing protein</fullName>
    </recommendedName>
</protein>
<dbReference type="GO" id="GO:0005886">
    <property type="term" value="C:plasma membrane"/>
    <property type="evidence" value="ECO:0007669"/>
    <property type="project" value="UniProtKB-SubCell"/>
</dbReference>
<comment type="caution">
    <text evidence="9">The sequence shown here is derived from an EMBL/GenBank/DDBJ whole genome shotgun (WGS) entry which is preliminary data.</text>
</comment>
<dbReference type="AlphaFoldDB" id="A0A969PRU1"/>
<evidence type="ECO:0000256" key="6">
    <source>
        <dbReference type="ARBA" id="ARBA00023136"/>
    </source>
</evidence>
<dbReference type="PANTHER" id="PTHR33932">
    <property type="entry name" value="NA(+)/H(+) ANTIPORTER SUBUNIT B"/>
    <property type="match status" value="1"/>
</dbReference>
<feature type="transmembrane region" description="Helical" evidence="7">
    <location>
        <begin position="113"/>
        <end position="134"/>
    </location>
</feature>
<keyword evidence="5 7" id="KW-1133">Transmembrane helix</keyword>
<comment type="similarity">
    <text evidence="2">Belongs to the CPA3 antiporters (TC 2.A.63) subunit B family.</text>
</comment>
<dbReference type="Pfam" id="PF04039">
    <property type="entry name" value="MnhB"/>
    <property type="match status" value="1"/>
</dbReference>
<keyword evidence="10" id="KW-1185">Reference proteome</keyword>
<keyword evidence="4 7" id="KW-0812">Transmembrane</keyword>